<sequence>MAQSVVEEQQEESLHHNLRNILAKLNINTVEEFFGLDKKPKSSQATHSLTQNNYNLRLCTLLQKSGDGSL</sequence>
<dbReference type="Proteomes" id="UP000324748">
    <property type="component" value="Unassembled WGS sequence"/>
</dbReference>
<name>A0A5B0NWU6_PUCGR</name>
<comment type="caution">
    <text evidence="1">The sequence shown here is derived from an EMBL/GenBank/DDBJ whole genome shotgun (WGS) entry which is preliminary data.</text>
</comment>
<evidence type="ECO:0000313" key="2">
    <source>
        <dbReference type="EMBL" id="KAA1135015.1"/>
    </source>
</evidence>
<evidence type="ECO:0000313" key="4">
    <source>
        <dbReference type="Proteomes" id="UP000325313"/>
    </source>
</evidence>
<reference evidence="3 4" key="1">
    <citation type="submission" date="2019-05" db="EMBL/GenBank/DDBJ databases">
        <title>Emergence of the Ug99 lineage of the wheat stem rust pathogen through somatic hybridization.</title>
        <authorList>
            <person name="Li F."/>
            <person name="Upadhyaya N.M."/>
            <person name="Sperschneider J."/>
            <person name="Matny O."/>
            <person name="Nguyen-Phuc H."/>
            <person name="Mago R."/>
            <person name="Raley C."/>
            <person name="Miller M.E."/>
            <person name="Silverstein K.A.T."/>
            <person name="Henningsen E."/>
            <person name="Hirsch C.D."/>
            <person name="Visser B."/>
            <person name="Pretorius Z.A."/>
            <person name="Steffenson B.J."/>
            <person name="Schwessinger B."/>
            <person name="Dodds P.N."/>
            <person name="Figueroa M."/>
        </authorList>
    </citation>
    <scope>NUCLEOTIDE SEQUENCE [LARGE SCALE GENOMIC DNA]</scope>
    <source>
        <strain evidence="1">21-0</strain>
        <strain evidence="2 4">Ug99</strain>
    </source>
</reference>
<evidence type="ECO:0000313" key="3">
    <source>
        <dbReference type="Proteomes" id="UP000324748"/>
    </source>
</evidence>
<keyword evidence="3" id="KW-1185">Reference proteome</keyword>
<organism evidence="1 3">
    <name type="scientific">Puccinia graminis f. sp. tritici</name>
    <dbReference type="NCBI Taxonomy" id="56615"/>
    <lineage>
        <taxon>Eukaryota</taxon>
        <taxon>Fungi</taxon>
        <taxon>Dikarya</taxon>
        <taxon>Basidiomycota</taxon>
        <taxon>Pucciniomycotina</taxon>
        <taxon>Pucciniomycetes</taxon>
        <taxon>Pucciniales</taxon>
        <taxon>Pucciniaceae</taxon>
        <taxon>Puccinia</taxon>
    </lineage>
</organism>
<protein>
    <submittedName>
        <fullName evidence="1">Uncharacterized protein</fullName>
    </submittedName>
</protein>
<gene>
    <name evidence="1" type="ORF">PGT21_025939</name>
    <name evidence="2" type="ORF">PGTUg99_007823</name>
</gene>
<evidence type="ECO:0000313" key="1">
    <source>
        <dbReference type="EMBL" id="KAA1093126.1"/>
    </source>
</evidence>
<proteinExistence type="predicted"/>
<dbReference type="AlphaFoldDB" id="A0A5B0NWU6"/>
<dbReference type="Proteomes" id="UP000325313">
    <property type="component" value="Unassembled WGS sequence"/>
</dbReference>
<dbReference type="EMBL" id="VSWC01000080">
    <property type="protein sequence ID" value="KAA1093126.1"/>
    <property type="molecule type" value="Genomic_DNA"/>
</dbReference>
<accession>A0A5B0NWU6</accession>
<dbReference type="EMBL" id="VDEP01000042">
    <property type="protein sequence ID" value="KAA1135015.1"/>
    <property type="molecule type" value="Genomic_DNA"/>
</dbReference>